<name>A0A8S1QZH0_9CILI</name>
<keyword evidence="1" id="KW-0472">Membrane</keyword>
<keyword evidence="1" id="KW-1133">Transmembrane helix</keyword>
<gene>
    <name evidence="2" type="ORF">PSON_ATCC_30995.1.T1260092</name>
</gene>
<reference evidence="2" key="1">
    <citation type="submission" date="2021-01" db="EMBL/GenBank/DDBJ databases">
        <authorList>
            <consortium name="Genoscope - CEA"/>
            <person name="William W."/>
        </authorList>
    </citation>
    <scope>NUCLEOTIDE SEQUENCE</scope>
</reference>
<keyword evidence="3" id="KW-1185">Reference proteome</keyword>
<comment type="caution">
    <text evidence="2">The sequence shown here is derived from an EMBL/GenBank/DDBJ whole genome shotgun (WGS) entry which is preliminary data.</text>
</comment>
<sequence>MYFGNSLILFNLFKWILCLCFLFYTENLYSKQRIVYVKSNLFLNIECQQYQSFTVFVKKEIYVNEIHQK</sequence>
<dbReference type="Proteomes" id="UP000692954">
    <property type="component" value="Unassembled WGS sequence"/>
</dbReference>
<evidence type="ECO:0000256" key="1">
    <source>
        <dbReference type="SAM" id="Phobius"/>
    </source>
</evidence>
<evidence type="ECO:0000313" key="3">
    <source>
        <dbReference type="Proteomes" id="UP000692954"/>
    </source>
</evidence>
<evidence type="ECO:0000313" key="2">
    <source>
        <dbReference type="EMBL" id="CAD8120454.1"/>
    </source>
</evidence>
<organism evidence="2 3">
    <name type="scientific">Paramecium sonneborni</name>
    <dbReference type="NCBI Taxonomy" id="65129"/>
    <lineage>
        <taxon>Eukaryota</taxon>
        <taxon>Sar</taxon>
        <taxon>Alveolata</taxon>
        <taxon>Ciliophora</taxon>
        <taxon>Intramacronucleata</taxon>
        <taxon>Oligohymenophorea</taxon>
        <taxon>Peniculida</taxon>
        <taxon>Parameciidae</taxon>
        <taxon>Paramecium</taxon>
    </lineage>
</organism>
<feature type="transmembrane region" description="Helical" evidence="1">
    <location>
        <begin position="6"/>
        <end position="24"/>
    </location>
</feature>
<accession>A0A8S1QZH0</accession>
<proteinExistence type="predicted"/>
<dbReference type="AlphaFoldDB" id="A0A8S1QZH0"/>
<protein>
    <submittedName>
        <fullName evidence="2">Uncharacterized protein</fullName>
    </submittedName>
</protein>
<keyword evidence="1" id="KW-0812">Transmembrane</keyword>
<dbReference type="EMBL" id="CAJJDN010000126">
    <property type="protein sequence ID" value="CAD8120454.1"/>
    <property type="molecule type" value="Genomic_DNA"/>
</dbReference>